<dbReference type="PROSITE" id="PS50995">
    <property type="entry name" value="HTH_MARR_2"/>
    <property type="match status" value="1"/>
</dbReference>
<evidence type="ECO:0000313" key="8">
    <source>
        <dbReference type="Proteomes" id="UP001156882"/>
    </source>
</evidence>
<evidence type="ECO:0000256" key="1">
    <source>
        <dbReference type="ARBA" id="ARBA00004496"/>
    </source>
</evidence>
<sequence>MKFKFPLPLDEQLGFSLYGAFIAVGRTYKLWLDKIGLTYPQYLVLNVLWEEDDQTITGIATRLDLESSTITPLVKRLEQAGLVSRNRNPQDERQVRVLLTARGGAIRAETRALAEALYKKAEAAGMTVEVLADLNLRVTALRDAFRAP</sequence>
<evidence type="ECO:0000259" key="6">
    <source>
        <dbReference type="PROSITE" id="PS50995"/>
    </source>
</evidence>
<keyword evidence="4" id="KW-0238">DNA-binding</keyword>
<organism evidence="7 8">
    <name type="scientific">Labrys miyagiensis</name>
    <dbReference type="NCBI Taxonomy" id="346912"/>
    <lineage>
        <taxon>Bacteria</taxon>
        <taxon>Pseudomonadati</taxon>
        <taxon>Pseudomonadota</taxon>
        <taxon>Alphaproteobacteria</taxon>
        <taxon>Hyphomicrobiales</taxon>
        <taxon>Xanthobacteraceae</taxon>
        <taxon>Labrys</taxon>
    </lineage>
</organism>
<dbReference type="SMART" id="SM00347">
    <property type="entry name" value="HTH_MARR"/>
    <property type="match status" value="1"/>
</dbReference>
<dbReference type="InterPro" id="IPR039422">
    <property type="entry name" value="MarR/SlyA-like"/>
</dbReference>
<dbReference type="RefSeq" id="WP_284309921.1">
    <property type="nucleotide sequence ID" value="NZ_BSPC01000004.1"/>
</dbReference>
<keyword evidence="2" id="KW-0963">Cytoplasm</keyword>
<dbReference type="InterPro" id="IPR036390">
    <property type="entry name" value="WH_DNA-bd_sf"/>
</dbReference>
<gene>
    <name evidence="7" type="ORF">GCM10007874_01040</name>
</gene>
<reference evidence="8" key="1">
    <citation type="journal article" date="2019" name="Int. J. Syst. Evol. Microbiol.">
        <title>The Global Catalogue of Microorganisms (GCM) 10K type strain sequencing project: providing services to taxonomists for standard genome sequencing and annotation.</title>
        <authorList>
            <consortium name="The Broad Institute Genomics Platform"/>
            <consortium name="The Broad Institute Genome Sequencing Center for Infectious Disease"/>
            <person name="Wu L."/>
            <person name="Ma J."/>
        </authorList>
    </citation>
    <scope>NUCLEOTIDE SEQUENCE [LARGE SCALE GENOMIC DNA]</scope>
    <source>
        <strain evidence="8">NBRC 101365</strain>
    </source>
</reference>
<feature type="domain" description="HTH marR-type" evidence="6">
    <location>
        <begin position="10"/>
        <end position="146"/>
    </location>
</feature>
<comment type="subcellular location">
    <subcellularLocation>
        <location evidence="1">Cytoplasm</location>
    </subcellularLocation>
</comment>
<dbReference type="InterPro" id="IPR000835">
    <property type="entry name" value="HTH_MarR-typ"/>
</dbReference>
<keyword evidence="5" id="KW-0804">Transcription</keyword>
<keyword evidence="3" id="KW-0805">Transcription regulation</keyword>
<dbReference type="PANTHER" id="PTHR33164:SF5">
    <property type="entry name" value="ORGANIC HYDROPEROXIDE RESISTANCE TRANSCRIPTIONAL REGULATOR"/>
    <property type="match status" value="1"/>
</dbReference>
<comment type="caution">
    <text evidence="7">The sequence shown here is derived from an EMBL/GenBank/DDBJ whole genome shotgun (WGS) entry which is preliminary data.</text>
</comment>
<protein>
    <submittedName>
        <fullName evidence="7">Transcriptional regulator</fullName>
    </submittedName>
</protein>
<accession>A0ABQ6CBA6</accession>
<keyword evidence="8" id="KW-1185">Reference proteome</keyword>
<dbReference type="Proteomes" id="UP001156882">
    <property type="component" value="Unassembled WGS sequence"/>
</dbReference>
<dbReference type="PANTHER" id="PTHR33164">
    <property type="entry name" value="TRANSCRIPTIONAL REGULATOR, MARR FAMILY"/>
    <property type="match status" value="1"/>
</dbReference>
<dbReference type="SUPFAM" id="SSF46785">
    <property type="entry name" value="Winged helix' DNA-binding domain"/>
    <property type="match status" value="1"/>
</dbReference>
<dbReference type="InterPro" id="IPR055166">
    <property type="entry name" value="Transc_reg_Sar_Rot_HTH"/>
</dbReference>
<evidence type="ECO:0000256" key="3">
    <source>
        <dbReference type="ARBA" id="ARBA00023015"/>
    </source>
</evidence>
<evidence type="ECO:0000256" key="5">
    <source>
        <dbReference type="ARBA" id="ARBA00023163"/>
    </source>
</evidence>
<dbReference type="InterPro" id="IPR036388">
    <property type="entry name" value="WH-like_DNA-bd_sf"/>
</dbReference>
<evidence type="ECO:0000256" key="2">
    <source>
        <dbReference type="ARBA" id="ARBA00022490"/>
    </source>
</evidence>
<evidence type="ECO:0000256" key="4">
    <source>
        <dbReference type="ARBA" id="ARBA00023125"/>
    </source>
</evidence>
<dbReference type="Gene3D" id="1.10.10.10">
    <property type="entry name" value="Winged helix-like DNA-binding domain superfamily/Winged helix DNA-binding domain"/>
    <property type="match status" value="1"/>
</dbReference>
<dbReference type="Pfam" id="PF22381">
    <property type="entry name" value="Staph_reg_Sar_Rot"/>
    <property type="match status" value="1"/>
</dbReference>
<evidence type="ECO:0000313" key="7">
    <source>
        <dbReference type="EMBL" id="GLS17089.1"/>
    </source>
</evidence>
<proteinExistence type="predicted"/>
<dbReference type="EMBL" id="BSPC01000004">
    <property type="protein sequence ID" value="GLS17089.1"/>
    <property type="molecule type" value="Genomic_DNA"/>
</dbReference>
<name>A0ABQ6CBA6_9HYPH</name>